<dbReference type="AlphaFoldDB" id="A0A4C1U1U6"/>
<organism evidence="2 3">
    <name type="scientific">Eumeta variegata</name>
    <name type="common">Bagworm moth</name>
    <name type="synonym">Eumeta japonica</name>
    <dbReference type="NCBI Taxonomy" id="151549"/>
    <lineage>
        <taxon>Eukaryota</taxon>
        <taxon>Metazoa</taxon>
        <taxon>Ecdysozoa</taxon>
        <taxon>Arthropoda</taxon>
        <taxon>Hexapoda</taxon>
        <taxon>Insecta</taxon>
        <taxon>Pterygota</taxon>
        <taxon>Neoptera</taxon>
        <taxon>Endopterygota</taxon>
        <taxon>Lepidoptera</taxon>
        <taxon>Glossata</taxon>
        <taxon>Ditrysia</taxon>
        <taxon>Tineoidea</taxon>
        <taxon>Psychidae</taxon>
        <taxon>Oiketicinae</taxon>
        <taxon>Eumeta</taxon>
    </lineage>
</organism>
<feature type="transmembrane region" description="Helical" evidence="1">
    <location>
        <begin position="6"/>
        <end position="26"/>
    </location>
</feature>
<keyword evidence="1" id="KW-0472">Membrane</keyword>
<evidence type="ECO:0000256" key="1">
    <source>
        <dbReference type="SAM" id="Phobius"/>
    </source>
</evidence>
<comment type="caution">
    <text evidence="2">The sequence shown here is derived from an EMBL/GenBank/DDBJ whole genome shotgun (WGS) entry which is preliminary data.</text>
</comment>
<dbReference type="EMBL" id="BGZK01000114">
    <property type="protein sequence ID" value="GBP20024.1"/>
    <property type="molecule type" value="Genomic_DNA"/>
</dbReference>
<reference evidence="2 3" key="1">
    <citation type="journal article" date="2019" name="Commun. Biol.">
        <title>The bagworm genome reveals a unique fibroin gene that provides high tensile strength.</title>
        <authorList>
            <person name="Kono N."/>
            <person name="Nakamura H."/>
            <person name="Ohtoshi R."/>
            <person name="Tomita M."/>
            <person name="Numata K."/>
            <person name="Arakawa K."/>
        </authorList>
    </citation>
    <scope>NUCLEOTIDE SEQUENCE [LARGE SCALE GENOMIC DNA]</scope>
</reference>
<gene>
    <name evidence="2" type="ORF">EVAR_13790_1</name>
</gene>
<dbReference type="Proteomes" id="UP000299102">
    <property type="component" value="Unassembled WGS sequence"/>
</dbReference>
<proteinExistence type="predicted"/>
<keyword evidence="1" id="KW-1133">Transmembrane helix</keyword>
<keyword evidence="3" id="KW-1185">Reference proteome</keyword>
<name>A0A4C1U1U6_EUMVA</name>
<evidence type="ECO:0000313" key="3">
    <source>
        <dbReference type="Proteomes" id="UP000299102"/>
    </source>
</evidence>
<protein>
    <submittedName>
        <fullName evidence="2">Uncharacterized protein</fullName>
    </submittedName>
</protein>
<evidence type="ECO:0000313" key="2">
    <source>
        <dbReference type="EMBL" id="GBP20024.1"/>
    </source>
</evidence>
<accession>A0A4C1U1U6</accession>
<sequence>MGTQLIAVWMFAGVLGIVKFLVGDLLKLDVNSLLCSPISEVPGTVDDLAAVIFKVGITLQKLLDGILPGLGTAVNKSEYNTCACAHKHKYTHTCTHTQTPTHRQHIQIGTRKETSVDYISSWPYCSAVLNAPKICKKGLFPEGGLGGDADCACAKKVMDEGCSEGKAHMAKINGGKGLIKVVVQILQNLLKIGNRCKASDYKIGMEDFSSMLNELISVEIALGKRYKGGNLISENHIQNNIEGCEKGEGLTDGLKGVCNK</sequence>
<keyword evidence="1" id="KW-0812">Transmembrane</keyword>
<dbReference type="OrthoDB" id="10658138at2759"/>